<name>A0A1E5D5N7_9VIBR</name>
<dbReference type="EMBL" id="AJYW02000034">
    <property type="protein sequence ID" value="OEE78919.1"/>
    <property type="molecule type" value="Genomic_DNA"/>
</dbReference>
<dbReference type="RefSeq" id="WP_017052149.1">
    <property type="nucleotide sequence ID" value="NZ_AJYW02000034.1"/>
</dbReference>
<dbReference type="Proteomes" id="UP000094165">
    <property type="component" value="Unassembled WGS sequence"/>
</dbReference>
<evidence type="ECO:0000313" key="3">
    <source>
        <dbReference type="Proteomes" id="UP000094165"/>
    </source>
</evidence>
<accession>A0A1E5D5N7</accession>
<gene>
    <name evidence="2" type="ORF">A130_12415</name>
</gene>
<reference evidence="2 3" key="1">
    <citation type="journal article" date="2012" name="Science">
        <title>Ecological populations of bacteria act as socially cohesive units of antibiotic production and resistance.</title>
        <authorList>
            <person name="Cordero O.X."/>
            <person name="Wildschutte H."/>
            <person name="Kirkup B."/>
            <person name="Proehl S."/>
            <person name="Ngo L."/>
            <person name="Hussain F."/>
            <person name="Le Roux F."/>
            <person name="Mincer T."/>
            <person name="Polz M.F."/>
        </authorList>
    </citation>
    <scope>NUCLEOTIDE SEQUENCE [LARGE SCALE GENOMIC DNA]</scope>
    <source>
        <strain evidence="2 3">FF-238</strain>
    </source>
</reference>
<evidence type="ECO:0000313" key="2">
    <source>
        <dbReference type="EMBL" id="OEE78919.1"/>
    </source>
</evidence>
<comment type="caution">
    <text evidence="2">The sequence shown here is derived from an EMBL/GenBank/DDBJ whole genome shotgun (WGS) entry which is preliminary data.</text>
</comment>
<feature type="region of interest" description="Disordered" evidence="1">
    <location>
        <begin position="120"/>
        <end position="143"/>
    </location>
</feature>
<organism evidence="2 3">
    <name type="scientific">Vibrio genomosp. F6 str. FF-238</name>
    <dbReference type="NCBI Taxonomy" id="1191298"/>
    <lineage>
        <taxon>Bacteria</taxon>
        <taxon>Pseudomonadati</taxon>
        <taxon>Pseudomonadota</taxon>
        <taxon>Gammaproteobacteria</taxon>
        <taxon>Vibrionales</taxon>
        <taxon>Vibrionaceae</taxon>
        <taxon>Vibrio</taxon>
    </lineage>
</organism>
<evidence type="ECO:0000256" key="1">
    <source>
        <dbReference type="SAM" id="MobiDB-lite"/>
    </source>
</evidence>
<protein>
    <submittedName>
        <fullName evidence="2">Uncharacterized protein</fullName>
    </submittedName>
</protein>
<proteinExistence type="predicted"/>
<dbReference type="AlphaFoldDB" id="A0A1E5D5N7"/>
<keyword evidence="3" id="KW-1185">Reference proteome</keyword>
<feature type="compositionally biased region" description="Basic and acidic residues" evidence="1">
    <location>
        <begin position="122"/>
        <end position="135"/>
    </location>
</feature>
<sequence>MLTKKTINDVEISPSIVEDSRSNGYELTNFPQVQQLAAKWLQDKEIEIYTEVNERQFGRLKSTEKDGDGNQIMHYHNVFHARLTGNNDPILIVKLKLSDKVNVAPNLFVAYISDHNQMFGRPYEKDDPRRMREIRTANSDKLP</sequence>